<protein>
    <submittedName>
        <fullName evidence="5">Putative DNA modification/repair radical SAM protein</fullName>
    </submittedName>
</protein>
<organism evidence="5 6">
    <name type="scientific">Dehalobacter restrictus</name>
    <dbReference type="NCBI Taxonomy" id="55583"/>
    <lineage>
        <taxon>Bacteria</taxon>
        <taxon>Bacillati</taxon>
        <taxon>Bacillota</taxon>
        <taxon>Clostridia</taxon>
        <taxon>Eubacteriales</taxon>
        <taxon>Desulfitobacteriaceae</taxon>
        <taxon>Dehalobacter</taxon>
    </lineage>
</organism>
<dbReference type="GO" id="GO:0051536">
    <property type="term" value="F:iron-sulfur cluster binding"/>
    <property type="evidence" value="ECO:0007669"/>
    <property type="project" value="UniProtKB-KW"/>
</dbReference>
<dbReference type="InterPro" id="IPR013785">
    <property type="entry name" value="Aldolase_TIM"/>
</dbReference>
<dbReference type="Proteomes" id="UP000430508">
    <property type="component" value="Chromosome"/>
</dbReference>
<dbReference type="PANTHER" id="PTHR21180">
    <property type="entry name" value="ENDONUCLEASE/EXONUCLEASE/PHOSPHATASE FAMILY DOMAIN-CONTAINING PROTEIN 1"/>
    <property type="match status" value="1"/>
</dbReference>
<dbReference type="GO" id="GO:0003824">
    <property type="term" value="F:catalytic activity"/>
    <property type="evidence" value="ECO:0007669"/>
    <property type="project" value="InterPro"/>
</dbReference>
<evidence type="ECO:0000256" key="3">
    <source>
        <dbReference type="ARBA" id="ARBA00023004"/>
    </source>
</evidence>
<dbReference type="GO" id="GO:0046872">
    <property type="term" value="F:metal ion binding"/>
    <property type="evidence" value="ECO:0007669"/>
    <property type="project" value="UniProtKB-KW"/>
</dbReference>
<dbReference type="SFLD" id="SFLDG01102">
    <property type="entry name" value="Uncharacterised_Radical_SAM_Su"/>
    <property type="match status" value="1"/>
</dbReference>
<keyword evidence="4" id="KW-0411">Iron-sulfur</keyword>
<dbReference type="AlphaFoldDB" id="A0A857DFR7"/>
<evidence type="ECO:0000313" key="5">
    <source>
        <dbReference type="EMBL" id="QGZ99351.1"/>
    </source>
</evidence>
<evidence type="ECO:0000256" key="2">
    <source>
        <dbReference type="ARBA" id="ARBA00022723"/>
    </source>
</evidence>
<dbReference type="SFLD" id="SFLDS00029">
    <property type="entry name" value="Radical_SAM"/>
    <property type="match status" value="1"/>
</dbReference>
<dbReference type="InterPro" id="IPR010994">
    <property type="entry name" value="RuvA_2-like"/>
</dbReference>
<proteinExistence type="predicted"/>
<dbReference type="NCBIfam" id="TIGR03916">
    <property type="entry name" value="rSAM_link_UDG"/>
    <property type="match status" value="1"/>
</dbReference>
<sequence length="410" mass="46458">MSMSTLERLAVLADGAKYDVSCASSGVNKQNKGGIGNSKSFGICHTWSADGRCVSLLKLLLTNYCIYNCHYCINRNQNDIPRASFTPREVADLTIQFYRRNYIEGLFLSSGIERSPNHTMERIYQVLDILRHEYHFYGYIHVKVIPGADPALVNKTGLLADRMSINIEQPTEQSLKLLAPQKTLPVLFAPMNQINNQMTQNASERKIFRHVQKFVPAGQSTQMIVGASKDSDLSIIKATETLYNRFQLKRVYYSAYVPVNEGPNLPALSTSPPLLREHRLYQADWLLRFYSFKADEIVNEQSPFLDTDFDPKISWALRNMQLFPLEINQASYEELLRIPGVGVTSAQRIILQRRLGNISYNHLKKMGVVLKRAKYFITCQGCYYGGIPAESALVRQALAPVAKPVQLCLF</sequence>
<dbReference type="InterPro" id="IPR058240">
    <property type="entry name" value="rSAM_sf"/>
</dbReference>
<evidence type="ECO:0000313" key="6">
    <source>
        <dbReference type="Proteomes" id="UP000430508"/>
    </source>
</evidence>
<dbReference type="SUPFAM" id="SSF102114">
    <property type="entry name" value="Radical SAM enzymes"/>
    <property type="match status" value="1"/>
</dbReference>
<dbReference type="PANTHER" id="PTHR21180:SF9">
    <property type="entry name" value="TYPE II SECRETION SYSTEM PROTEIN K"/>
    <property type="match status" value="1"/>
</dbReference>
<keyword evidence="1" id="KW-0949">S-adenosyl-L-methionine</keyword>
<dbReference type="InterPro" id="IPR051675">
    <property type="entry name" value="Endo/Exo/Phosphatase_dom_1"/>
</dbReference>
<name>A0A857DFR7_9FIRM</name>
<evidence type="ECO:0000256" key="4">
    <source>
        <dbReference type="ARBA" id="ARBA00023014"/>
    </source>
</evidence>
<dbReference type="CDD" id="cd01335">
    <property type="entry name" value="Radical_SAM"/>
    <property type="match status" value="1"/>
</dbReference>
<dbReference type="EMBL" id="CP046996">
    <property type="protein sequence ID" value="QGZ99351.1"/>
    <property type="molecule type" value="Genomic_DNA"/>
</dbReference>
<evidence type="ECO:0000256" key="1">
    <source>
        <dbReference type="ARBA" id="ARBA00022691"/>
    </source>
</evidence>
<dbReference type="Gene3D" id="1.10.150.320">
    <property type="entry name" value="Photosystem II 12 kDa extrinsic protein"/>
    <property type="match status" value="1"/>
</dbReference>
<reference evidence="5 6" key="1">
    <citation type="submission" date="2019-12" db="EMBL/GenBank/DDBJ databases">
        <title>Sequence classification of anaerobic respiratory reductive dehalogenases: First we see many, then we see few.</title>
        <authorList>
            <person name="Molenda O."/>
            <person name="Puentes Jacome L.A."/>
            <person name="Cao X."/>
            <person name="Nesbo C.L."/>
            <person name="Tang S."/>
            <person name="Morson N."/>
            <person name="Patron J."/>
            <person name="Lomheim L."/>
            <person name="Wishart D.S."/>
            <person name="Edwards E.A."/>
        </authorList>
    </citation>
    <scope>NUCLEOTIDE SEQUENCE [LARGE SCALE GENOMIC DNA]</scope>
    <source>
        <strain evidence="5 6">12DCA</strain>
    </source>
</reference>
<dbReference type="Gene3D" id="3.20.20.70">
    <property type="entry name" value="Aldolase class I"/>
    <property type="match status" value="1"/>
</dbReference>
<dbReference type="InterPro" id="IPR023874">
    <property type="entry name" value="DNA_rSAM_put"/>
</dbReference>
<dbReference type="SUPFAM" id="SSF47781">
    <property type="entry name" value="RuvA domain 2-like"/>
    <property type="match status" value="1"/>
</dbReference>
<dbReference type="InterPro" id="IPR007197">
    <property type="entry name" value="rSAM"/>
</dbReference>
<gene>
    <name evidence="5" type="ORF">GQ588_01020</name>
</gene>
<keyword evidence="3" id="KW-0408">Iron</keyword>
<dbReference type="RefSeq" id="WP_051408078.1">
    <property type="nucleotide sequence ID" value="NZ_CP046996.1"/>
</dbReference>
<accession>A0A857DFR7</accession>
<keyword evidence="2" id="KW-0479">Metal-binding</keyword>